<dbReference type="AlphaFoldDB" id="A0A161YGN4"/>
<keyword evidence="3" id="KW-1185">Reference proteome</keyword>
<sequence length="240" mass="27634">MSKMNRVIIACRTIAEELNAAVNETGCKYPILWIESSLHIEPESLKKRMQQELDHISNVDQVLLAFGYCGNAILGLKSADYQIIFPRVDDCITLLLGSCEKRKKISSEMGTYFLTKGWLDYEKNIWVEYQDTVKRYGKVKADRIYKIMLQHYKRLGVIETNAFNTKEFLEKTEKIAEDLKLKQEVLPGTLTYIKKLLTGPWDEDFVLINPNETITVEHIYGNAAEEVCSDCNCNLDFNSK</sequence>
<dbReference type="Pfam" id="PF07796">
    <property type="entry name" value="DUF1638"/>
    <property type="match status" value="1"/>
</dbReference>
<reference evidence="2 3" key="1">
    <citation type="submission" date="2016-04" db="EMBL/GenBank/DDBJ databases">
        <title>Genome sequence of Clostridium magnum DSM 2767.</title>
        <authorList>
            <person name="Poehlein A."/>
            <person name="Uhlig R."/>
            <person name="Fischer R."/>
            <person name="Bahl H."/>
            <person name="Daniel R."/>
        </authorList>
    </citation>
    <scope>NUCLEOTIDE SEQUENCE [LARGE SCALE GENOMIC DNA]</scope>
    <source>
        <strain evidence="2 3">DSM 2767</strain>
    </source>
</reference>
<feature type="domain" description="DUF1638" evidence="1">
    <location>
        <begin position="33"/>
        <end position="197"/>
    </location>
</feature>
<dbReference type="PATRIC" id="fig|1121326.3.peg.5304"/>
<dbReference type="InterPro" id="IPR012437">
    <property type="entry name" value="DUF1638"/>
</dbReference>
<evidence type="ECO:0000259" key="1">
    <source>
        <dbReference type="Pfam" id="PF07796"/>
    </source>
</evidence>
<accession>A0A161YGN4</accession>
<dbReference type="STRING" id="1121326.CLMAG_52460"/>
<proteinExistence type="predicted"/>
<comment type="caution">
    <text evidence="2">The sequence shown here is derived from an EMBL/GenBank/DDBJ whole genome shotgun (WGS) entry which is preliminary data.</text>
</comment>
<name>A0A161YGN4_9CLOT</name>
<evidence type="ECO:0000313" key="3">
    <source>
        <dbReference type="Proteomes" id="UP000076603"/>
    </source>
</evidence>
<organism evidence="2 3">
    <name type="scientific">Clostridium magnum DSM 2767</name>
    <dbReference type="NCBI Taxonomy" id="1121326"/>
    <lineage>
        <taxon>Bacteria</taxon>
        <taxon>Bacillati</taxon>
        <taxon>Bacillota</taxon>
        <taxon>Clostridia</taxon>
        <taxon>Eubacteriales</taxon>
        <taxon>Clostridiaceae</taxon>
        <taxon>Clostridium</taxon>
    </lineage>
</organism>
<evidence type="ECO:0000313" key="2">
    <source>
        <dbReference type="EMBL" id="KZL89342.1"/>
    </source>
</evidence>
<dbReference type="EMBL" id="LWAE01000009">
    <property type="protein sequence ID" value="KZL89342.1"/>
    <property type="molecule type" value="Genomic_DNA"/>
</dbReference>
<dbReference type="RefSeq" id="WP_341420933.1">
    <property type="nucleotide sequence ID" value="NZ_FQXL01000045.1"/>
</dbReference>
<dbReference type="Proteomes" id="UP000076603">
    <property type="component" value="Unassembled WGS sequence"/>
</dbReference>
<gene>
    <name evidence="2" type="ORF">CLMAG_52460</name>
</gene>
<protein>
    <recommendedName>
        <fullName evidence="1">DUF1638 domain-containing protein</fullName>
    </recommendedName>
</protein>